<dbReference type="InterPro" id="IPR050639">
    <property type="entry name" value="SSR_resolvase"/>
</dbReference>
<evidence type="ECO:0000259" key="6">
    <source>
        <dbReference type="PROSITE" id="PS51736"/>
    </source>
</evidence>
<reference evidence="7 8" key="1">
    <citation type="submission" date="2024-01" db="EMBL/GenBank/DDBJ databases">
        <title>New evidence supports the origin of RcGTA from prophage.</title>
        <authorList>
            <person name="Xu Y."/>
            <person name="Liu B."/>
            <person name="Chen F."/>
        </authorList>
    </citation>
    <scope>NUCLEOTIDE SEQUENCE [LARGE SCALE GENOMIC DNA]</scope>
    <source>
        <strain evidence="7 8">CBW1107-2</strain>
    </source>
</reference>
<dbReference type="InterPro" id="IPR006118">
    <property type="entry name" value="Recombinase_CS"/>
</dbReference>
<dbReference type="PANTHER" id="PTHR30461">
    <property type="entry name" value="DNA-INVERTASE FROM LAMBDOID PROPHAGE"/>
    <property type="match status" value="1"/>
</dbReference>
<dbReference type="SMART" id="SM00857">
    <property type="entry name" value="Resolvase"/>
    <property type="match status" value="1"/>
</dbReference>
<comment type="similarity">
    <text evidence="1">Belongs to the site-specific recombinase resolvase family.</text>
</comment>
<dbReference type="CDD" id="cd03768">
    <property type="entry name" value="SR_ResInv"/>
    <property type="match status" value="1"/>
</dbReference>
<dbReference type="InterPro" id="IPR006120">
    <property type="entry name" value="Resolvase_HTH_dom"/>
</dbReference>
<keyword evidence="8" id="KW-1185">Reference proteome</keyword>
<evidence type="ECO:0000313" key="8">
    <source>
        <dbReference type="Proteomes" id="UP001559025"/>
    </source>
</evidence>
<dbReference type="Proteomes" id="UP001559025">
    <property type="component" value="Unassembled WGS sequence"/>
</dbReference>
<dbReference type="InterPro" id="IPR009057">
    <property type="entry name" value="Homeodomain-like_sf"/>
</dbReference>
<proteinExistence type="inferred from homology"/>
<keyword evidence="2" id="KW-0229">DNA integration</keyword>
<dbReference type="SUPFAM" id="SSF46689">
    <property type="entry name" value="Homeodomain-like"/>
    <property type="match status" value="1"/>
</dbReference>
<evidence type="ECO:0000256" key="3">
    <source>
        <dbReference type="ARBA" id="ARBA00023125"/>
    </source>
</evidence>
<dbReference type="InterPro" id="IPR006119">
    <property type="entry name" value="Resolv_N"/>
</dbReference>
<dbReference type="EMBL" id="JAZHFV010000004">
    <property type="protein sequence ID" value="MEX4008259.1"/>
    <property type="molecule type" value="Genomic_DNA"/>
</dbReference>
<dbReference type="PROSITE" id="PS00397">
    <property type="entry name" value="RECOMBINASES_1"/>
    <property type="match status" value="1"/>
</dbReference>
<comment type="caution">
    <text evidence="7">The sequence shown here is derived from an EMBL/GenBank/DDBJ whole genome shotgun (WGS) entry which is preliminary data.</text>
</comment>
<protein>
    <submittedName>
        <fullName evidence="7">Recombinase family protein</fullName>
    </submittedName>
</protein>
<evidence type="ECO:0000256" key="1">
    <source>
        <dbReference type="ARBA" id="ARBA00009913"/>
    </source>
</evidence>
<dbReference type="PANTHER" id="PTHR30461:SF26">
    <property type="entry name" value="RESOLVASE HOMOLOG YNEB"/>
    <property type="match status" value="1"/>
</dbReference>
<dbReference type="InterPro" id="IPR036162">
    <property type="entry name" value="Resolvase-like_N_sf"/>
</dbReference>
<dbReference type="Pfam" id="PF02796">
    <property type="entry name" value="HTH_7"/>
    <property type="match status" value="1"/>
</dbReference>
<dbReference type="PROSITE" id="PS00398">
    <property type="entry name" value="RECOMBINASES_2"/>
    <property type="match status" value="1"/>
</dbReference>
<evidence type="ECO:0000256" key="5">
    <source>
        <dbReference type="PROSITE-ProRule" id="PRU10137"/>
    </source>
</evidence>
<evidence type="ECO:0000256" key="4">
    <source>
        <dbReference type="ARBA" id="ARBA00023172"/>
    </source>
</evidence>
<name>A0ABV3WUH1_9HYPH</name>
<keyword evidence="4" id="KW-0233">DNA recombination</keyword>
<dbReference type="RefSeq" id="WP_368803299.1">
    <property type="nucleotide sequence ID" value="NZ_JAZHFV010000004.1"/>
</dbReference>
<feature type="active site" description="O-(5'-phospho-DNA)-serine intermediate" evidence="5">
    <location>
        <position position="10"/>
    </location>
</feature>
<feature type="domain" description="Resolvase/invertase-type recombinase catalytic" evidence="6">
    <location>
        <begin position="2"/>
        <end position="136"/>
    </location>
</feature>
<evidence type="ECO:0000313" key="7">
    <source>
        <dbReference type="EMBL" id="MEX4008259.1"/>
    </source>
</evidence>
<dbReference type="SUPFAM" id="SSF53041">
    <property type="entry name" value="Resolvase-like"/>
    <property type="match status" value="1"/>
</dbReference>
<dbReference type="Gene3D" id="1.10.10.60">
    <property type="entry name" value="Homeodomain-like"/>
    <property type="match status" value="1"/>
</dbReference>
<sequence length="196" mass="21853">MARIGYARVSTNDQDLEGQLKRLEAEGCDVVRAEKISGASREGRAELETIISFLRPGDELVVTRLDRLGRATRDVLNLVHECEQKGASVTVLDPNVSTRGDMGRVVITVLGMVAEMERRFIKERQREGIEQAKAKGKYKGGRPRIDHGRVRQLRTEGLGPSEIGKQLGCSRMQVYRILELPASERPQERTRTSGGL</sequence>
<keyword evidence="3" id="KW-0238">DNA-binding</keyword>
<gene>
    <name evidence="7" type="ORF">V1479_13170</name>
</gene>
<dbReference type="PROSITE" id="PS51736">
    <property type="entry name" value="RECOMBINASES_3"/>
    <property type="match status" value="1"/>
</dbReference>
<organism evidence="7 8">
    <name type="scientific">Neoaquamicrobium sediminum</name>
    <dbReference type="NCBI Taxonomy" id="1849104"/>
    <lineage>
        <taxon>Bacteria</taxon>
        <taxon>Pseudomonadati</taxon>
        <taxon>Pseudomonadota</taxon>
        <taxon>Alphaproteobacteria</taxon>
        <taxon>Hyphomicrobiales</taxon>
        <taxon>Phyllobacteriaceae</taxon>
        <taxon>Neoaquamicrobium</taxon>
    </lineage>
</organism>
<dbReference type="Pfam" id="PF00239">
    <property type="entry name" value="Resolvase"/>
    <property type="match status" value="1"/>
</dbReference>
<evidence type="ECO:0000256" key="2">
    <source>
        <dbReference type="ARBA" id="ARBA00022908"/>
    </source>
</evidence>
<dbReference type="Gene3D" id="3.40.50.1390">
    <property type="entry name" value="Resolvase, N-terminal catalytic domain"/>
    <property type="match status" value="1"/>
</dbReference>
<accession>A0ABV3WUH1</accession>